<accession>A0A8J6PXK0</accession>
<keyword evidence="2" id="KW-1185">Reference proteome</keyword>
<dbReference type="InterPro" id="IPR036590">
    <property type="entry name" value="SRAP-like"/>
</dbReference>
<dbReference type="Gene3D" id="3.90.1680.20">
    <property type="match status" value="1"/>
</dbReference>
<sequence>MCNLYNVTTTQEAIRQLSKTFRDIAGNIQPSLDLYPDQMGPIVRNAPDGVRELARVRWGLPSSSQALFEATKKRADKFRAKGRDVDDAAFQELLKMEPDGGTTNVRNTASRHWSRWLGIENRCVVPLTSFAEPNPSAKVEGGRTPNAWF</sequence>
<feature type="non-terminal residue" evidence="1">
    <location>
        <position position="149"/>
    </location>
</feature>
<name>A0A8J6PXK0_9HYPH</name>
<reference evidence="1" key="1">
    <citation type="submission" date="2020-09" db="EMBL/GenBank/DDBJ databases">
        <title>Genome seq and assembly of Tianweitania sp.</title>
        <authorList>
            <person name="Chhetri G."/>
        </authorList>
    </citation>
    <scope>NUCLEOTIDE SEQUENCE</scope>
    <source>
        <strain evidence="1">Rool2</strain>
    </source>
</reference>
<comment type="caution">
    <text evidence="1">The sequence shown here is derived from an EMBL/GenBank/DDBJ whole genome shotgun (WGS) entry which is preliminary data.</text>
</comment>
<protein>
    <submittedName>
        <fullName evidence="1">SOS response-associated peptidase</fullName>
    </submittedName>
</protein>
<evidence type="ECO:0000313" key="2">
    <source>
        <dbReference type="Proteomes" id="UP000643405"/>
    </source>
</evidence>
<proteinExistence type="predicted"/>
<dbReference type="SUPFAM" id="SSF143081">
    <property type="entry name" value="BB1717-like"/>
    <property type="match status" value="1"/>
</dbReference>
<evidence type="ECO:0000313" key="1">
    <source>
        <dbReference type="EMBL" id="MBD0416123.1"/>
    </source>
</evidence>
<dbReference type="EMBL" id="JACVVX010000005">
    <property type="protein sequence ID" value="MBD0416123.1"/>
    <property type="molecule type" value="Genomic_DNA"/>
</dbReference>
<dbReference type="AlphaFoldDB" id="A0A8J6PXK0"/>
<dbReference type="Proteomes" id="UP000643405">
    <property type="component" value="Unassembled WGS sequence"/>
</dbReference>
<gene>
    <name evidence="1" type="ORF">ICI42_15815</name>
</gene>
<organism evidence="1 2">
    <name type="scientific">Oryzicola mucosus</name>
    <dbReference type="NCBI Taxonomy" id="2767425"/>
    <lineage>
        <taxon>Bacteria</taxon>
        <taxon>Pseudomonadati</taxon>
        <taxon>Pseudomonadota</taxon>
        <taxon>Alphaproteobacteria</taxon>
        <taxon>Hyphomicrobiales</taxon>
        <taxon>Phyllobacteriaceae</taxon>
        <taxon>Oryzicola</taxon>
    </lineage>
</organism>